<dbReference type="InterPro" id="IPR024560">
    <property type="entry name" value="UPF0313_C"/>
</dbReference>
<dbReference type="SMART" id="SM00729">
    <property type="entry name" value="Elp3"/>
    <property type="match status" value="1"/>
</dbReference>
<dbReference type="NCBIfam" id="TIGR03904">
    <property type="entry name" value="SAM_YgiQ"/>
    <property type="match status" value="1"/>
</dbReference>
<reference evidence="9 10" key="1">
    <citation type="submission" date="2024-02" db="EMBL/GenBank/DDBJ databases">
        <title>Genome sequence of Aquincola sp. MAHUQ-54.</title>
        <authorList>
            <person name="Huq M.A."/>
        </authorList>
    </citation>
    <scope>NUCLEOTIDE SEQUENCE [LARGE SCALE GENOMIC DNA]</scope>
    <source>
        <strain evidence="9 10">MAHUQ-54</strain>
    </source>
</reference>
<comment type="similarity">
    <text evidence="6">Belongs to the UPF0313 family.</text>
</comment>
<feature type="compositionally biased region" description="Low complexity" evidence="7">
    <location>
        <begin position="769"/>
        <end position="778"/>
    </location>
</feature>
<feature type="binding site" evidence="6">
    <location>
        <position position="430"/>
    </location>
    <ligand>
        <name>[4Fe-4S] cluster</name>
        <dbReference type="ChEBI" id="CHEBI:49883"/>
        <note>4Fe-4S-S-AdoMet</note>
    </ligand>
</feature>
<keyword evidence="3 6" id="KW-0479">Metal-binding</keyword>
<dbReference type="SFLD" id="SFLDG01069">
    <property type="entry name" value="UPF0313"/>
    <property type="match status" value="1"/>
</dbReference>
<evidence type="ECO:0000256" key="2">
    <source>
        <dbReference type="ARBA" id="ARBA00022691"/>
    </source>
</evidence>
<dbReference type="AlphaFoldDB" id="A0AAW9QL02"/>
<dbReference type="PANTHER" id="PTHR32331:SF0">
    <property type="entry name" value="UPF0313 PROTEIN YGIQ"/>
    <property type="match status" value="1"/>
</dbReference>
<keyword evidence="4 6" id="KW-0408">Iron</keyword>
<dbReference type="Gene3D" id="3.80.30.20">
    <property type="entry name" value="tm_1862 like domain"/>
    <property type="match status" value="1"/>
</dbReference>
<feature type="binding site" evidence="6">
    <location>
        <position position="433"/>
    </location>
    <ligand>
        <name>[4Fe-4S] cluster</name>
        <dbReference type="ChEBI" id="CHEBI:49883"/>
        <note>4Fe-4S-S-AdoMet</note>
    </ligand>
</feature>
<dbReference type="Proteomes" id="UP001336250">
    <property type="component" value="Unassembled WGS sequence"/>
</dbReference>
<sequence>MSTALAAPPAAKPLTAYRPYWAKRFGTAPFLPMSRAEMDRLGWDECDVIIVSGDAYVDHPSFGMAVIGRTLEAQGFRVGIIAQPDWQSADAFKALGRPKLFFGVAAGNMDSMINHYTADRKIRSDDVYTPGGMAGRRPDRATLVYTQRCKEAFKDVPVVIGGIEASLRRIAHYDYWQDKVRRSILVDSKADLLLYGNAERAVIEVAHRLAQRKPIESITDVRGTAFMRRDDDPTAAGWFELDSTEVDRPGRIDEHINPYQTTSEQAEAQGQACAKEEGGEAPAAAAGEGIAVQAVNFVPRPGGAMARSKVVLPPRERTVIRLPAYEQVKSDPVLYAHANRVLHLETNPGNARALVQRHGEGHIARDVWINPPPIPLTTAEMDHVFDLSYARSPHPSYADETGGHDGATKIPAWEMIRFSVNIMRGCFGGCTFCSITEHEGRIIQSRSEDSVIREIEEIRDKVKGFTGIVSDLGGPTANMYRIGCKSPAIEAACRKPSCVYPGICPNLDTDHGPLIHMYRRARALKGIKKILIGSGLRYDLAVKSPEYVKELVQHHVGGYLKIAPEHTEGGPLSKMMKPGIGTYDRFKQLFEKFSAEAGKQQFLIPYFIAAHPGTSDEDMMNLALWLKRNGFRADQVQTFYPSPMATATAMYHSGLNPLKGISRDASRAEKVDIVRGERRRRLHKAFLRYHDPNNWPLLREALKAMGRADLIGNAKHQLIPTFQPTTDGSYQSARRKNSTPAPVAQRTAAPVKGRMLTQHTGLPPRDNGSRPAKAGAGRPARKTGR</sequence>
<dbReference type="InterPro" id="IPR007197">
    <property type="entry name" value="rSAM"/>
</dbReference>
<dbReference type="Pfam" id="PF08497">
    <property type="entry name" value="Radical_SAM_N"/>
    <property type="match status" value="1"/>
</dbReference>
<gene>
    <name evidence="9" type="ORF">V4F39_20170</name>
</gene>
<dbReference type="InterPro" id="IPR058240">
    <property type="entry name" value="rSAM_sf"/>
</dbReference>
<dbReference type="PROSITE" id="PS01278">
    <property type="entry name" value="MTTASE_RADICAL"/>
    <property type="match status" value="1"/>
</dbReference>
<dbReference type="Pfam" id="PF04055">
    <property type="entry name" value="Radical_SAM"/>
    <property type="match status" value="1"/>
</dbReference>
<name>A0AAW9QL02_9BURK</name>
<dbReference type="PROSITE" id="PS51918">
    <property type="entry name" value="RADICAL_SAM"/>
    <property type="match status" value="1"/>
</dbReference>
<comment type="cofactor">
    <cofactor evidence="6">
        <name>[4Fe-4S] cluster</name>
        <dbReference type="ChEBI" id="CHEBI:49883"/>
    </cofactor>
    <text evidence="6">Binds 1 [4Fe-4S] cluster. The cluster is coordinated with 3 cysteines and an exchangeable S-adenosyl-L-methionine.</text>
</comment>
<keyword evidence="2 6" id="KW-0949">S-adenosyl-L-methionine</keyword>
<dbReference type="EMBL" id="JAZIBG010000038">
    <property type="protein sequence ID" value="MEF7616242.1"/>
    <property type="molecule type" value="Genomic_DNA"/>
</dbReference>
<evidence type="ECO:0000256" key="1">
    <source>
        <dbReference type="ARBA" id="ARBA00022485"/>
    </source>
</evidence>
<proteinExistence type="inferred from homology"/>
<dbReference type="HAMAP" id="MF_01251">
    <property type="entry name" value="UPF0313"/>
    <property type="match status" value="1"/>
</dbReference>
<organism evidence="9 10">
    <name type="scientific">Aquincola agrisoli</name>
    <dbReference type="NCBI Taxonomy" id="3119538"/>
    <lineage>
        <taxon>Bacteria</taxon>
        <taxon>Pseudomonadati</taxon>
        <taxon>Pseudomonadota</taxon>
        <taxon>Betaproteobacteria</taxon>
        <taxon>Burkholderiales</taxon>
        <taxon>Sphaerotilaceae</taxon>
        <taxon>Aquincola</taxon>
    </lineage>
</organism>
<protein>
    <submittedName>
        <fullName evidence="9">YgiQ family radical SAM protein</fullName>
    </submittedName>
</protein>
<feature type="compositionally biased region" description="Polar residues" evidence="7">
    <location>
        <begin position="720"/>
        <end position="732"/>
    </location>
</feature>
<evidence type="ECO:0000256" key="3">
    <source>
        <dbReference type="ARBA" id="ARBA00022723"/>
    </source>
</evidence>
<dbReference type="InterPro" id="IPR023404">
    <property type="entry name" value="rSAM_horseshoe"/>
</dbReference>
<dbReference type="InterPro" id="IPR006638">
    <property type="entry name" value="Elp3/MiaA/NifB-like_rSAM"/>
</dbReference>
<evidence type="ECO:0000256" key="5">
    <source>
        <dbReference type="ARBA" id="ARBA00023014"/>
    </source>
</evidence>
<dbReference type="InterPro" id="IPR022946">
    <property type="entry name" value="UPF0313"/>
</dbReference>
<evidence type="ECO:0000313" key="9">
    <source>
        <dbReference type="EMBL" id="MEF7616242.1"/>
    </source>
</evidence>
<feature type="region of interest" description="Disordered" evidence="7">
    <location>
        <begin position="720"/>
        <end position="785"/>
    </location>
</feature>
<dbReference type="SUPFAM" id="SSF102114">
    <property type="entry name" value="Radical SAM enzymes"/>
    <property type="match status" value="1"/>
</dbReference>
<evidence type="ECO:0000256" key="6">
    <source>
        <dbReference type="HAMAP-Rule" id="MF_01251"/>
    </source>
</evidence>
<keyword evidence="1 6" id="KW-0004">4Fe-4S</keyword>
<dbReference type="GO" id="GO:0003824">
    <property type="term" value="F:catalytic activity"/>
    <property type="evidence" value="ECO:0007669"/>
    <property type="project" value="InterPro"/>
</dbReference>
<accession>A0AAW9QL02</accession>
<evidence type="ECO:0000313" key="10">
    <source>
        <dbReference type="Proteomes" id="UP001336250"/>
    </source>
</evidence>
<evidence type="ECO:0000256" key="7">
    <source>
        <dbReference type="SAM" id="MobiDB-lite"/>
    </source>
</evidence>
<keyword evidence="5 6" id="KW-0411">Iron-sulfur</keyword>
<dbReference type="RefSeq" id="WP_332291691.1">
    <property type="nucleotide sequence ID" value="NZ_JAZIBG010000038.1"/>
</dbReference>
<feature type="domain" description="Radical SAM core" evidence="8">
    <location>
        <begin position="412"/>
        <end position="684"/>
    </location>
</feature>
<dbReference type="InterPro" id="IPR013704">
    <property type="entry name" value="UPF0313_N"/>
</dbReference>
<comment type="caution">
    <text evidence="9">The sequence shown here is derived from an EMBL/GenBank/DDBJ whole genome shotgun (WGS) entry which is preliminary data.</text>
</comment>
<dbReference type="InterPro" id="IPR020612">
    <property type="entry name" value="Methylthiotransferase_CS"/>
</dbReference>
<keyword evidence="10" id="KW-1185">Reference proteome</keyword>
<evidence type="ECO:0000259" key="8">
    <source>
        <dbReference type="PROSITE" id="PS51918"/>
    </source>
</evidence>
<dbReference type="PANTHER" id="PTHR32331">
    <property type="entry name" value="UPF0313 PROTEIN YGIQ"/>
    <property type="match status" value="1"/>
</dbReference>
<dbReference type="GO" id="GO:0005506">
    <property type="term" value="F:iron ion binding"/>
    <property type="evidence" value="ECO:0007669"/>
    <property type="project" value="UniProtKB-UniRule"/>
</dbReference>
<feature type="binding site" evidence="6">
    <location>
        <position position="426"/>
    </location>
    <ligand>
        <name>[4Fe-4S] cluster</name>
        <dbReference type="ChEBI" id="CHEBI:49883"/>
        <note>4Fe-4S-S-AdoMet</note>
    </ligand>
</feature>
<evidence type="ECO:0000256" key="4">
    <source>
        <dbReference type="ARBA" id="ARBA00023004"/>
    </source>
</evidence>
<dbReference type="SFLD" id="SFLDS00029">
    <property type="entry name" value="Radical_SAM"/>
    <property type="match status" value="1"/>
</dbReference>
<dbReference type="Pfam" id="PF11842">
    <property type="entry name" value="DUF3362"/>
    <property type="match status" value="1"/>
</dbReference>
<dbReference type="GO" id="GO:0051539">
    <property type="term" value="F:4 iron, 4 sulfur cluster binding"/>
    <property type="evidence" value="ECO:0007669"/>
    <property type="project" value="UniProtKB-KW"/>
</dbReference>